<evidence type="ECO:0000256" key="4">
    <source>
        <dbReference type="ARBA" id="ARBA00022640"/>
    </source>
</evidence>
<accession>A0ABQ7F288</accession>
<dbReference type="SUPFAM" id="SSF51735">
    <property type="entry name" value="NAD(P)-binding Rossmann-fold domains"/>
    <property type="match status" value="1"/>
</dbReference>
<keyword evidence="7" id="KW-1185">Reference proteome</keyword>
<dbReference type="InterPro" id="IPR036291">
    <property type="entry name" value="NAD(P)-bd_dom_sf"/>
</dbReference>
<evidence type="ECO:0000313" key="6">
    <source>
        <dbReference type="EMBL" id="KAF3610013.1"/>
    </source>
</evidence>
<dbReference type="PANTHER" id="PTHR48107">
    <property type="entry name" value="NADPH-DEPENDENT ALDEHYDE REDUCTASE-LIKE PROTEIN, CHLOROPLASTIC-RELATED"/>
    <property type="match status" value="1"/>
</dbReference>
<dbReference type="PANTHER" id="PTHR48107:SF7">
    <property type="entry name" value="RE15974P"/>
    <property type="match status" value="1"/>
</dbReference>
<organism evidence="6 7">
    <name type="scientific">Brassica cretica</name>
    <name type="common">Mustard</name>
    <dbReference type="NCBI Taxonomy" id="69181"/>
    <lineage>
        <taxon>Eukaryota</taxon>
        <taxon>Viridiplantae</taxon>
        <taxon>Streptophyta</taxon>
        <taxon>Embryophyta</taxon>
        <taxon>Tracheophyta</taxon>
        <taxon>Spermatophyta</taxon>
        <taxon>Magnoliopsida</taxon>
        <taxon>eudicotyledons</taxon>
        <taxon>Gunneridae</taxon>
        <taxon>Pentapetalae</taxon>
        <taxon>rosids</taxon>
        <taxon>malvids</taxon>
        <taxon>Brassicales</taxon>
        <taxon>Brassicaceae</taxon>
        <taxon>Brassiceae</taxon>
        <taxon>Brassica</taxon>
    </lineage>
</organism>
<gene>
    <name evidence="6" type="ORF">DY000_02050902</name>
</gene>
<evidence type="ECO:0000256" key="5">
    <source>
        <dbReference type="ARBA" id="ARBA00023002"/>
    </source>
</evidence>
<evidence type="ECO:0000313" key="7">
    <source>
        <dbReference type="Proteomes" id="UP000266723"/>
    </source>
</evidence>
<reference evidence="6 7" key="1">
    <citation type="journal article" date="2020" name="BMC Genomics">
        <title>Intraspecific diversification of the crop wild relative Brassica cretica Lam. using demographic model selection.</title>
        <authorList>
            <person name="Kioukis A."/>
            <person name="Michalopoulou V.A."/>
            <person name="Briers L."/>
            <person name="Pirintsos S."/>
            <person name="Studholme D.J."/>
            <person name="Pavlidis P."/>
            <person name="Sarris P.F."/>
        </authorList>
    </citation>
    <scope>NUCLEOTIDE SEQUENCE [LARGE SCALE GENOMIC DNA]</scope>
    <source>
        <strain evidence="7">cv. PFS-1207/04</strain>
    </source>
</reference>
<protein>
    <recommendedName>
        <fullName evidence="8">3-oxoacyl-[acyl-carrier-protein] reductase</fullName>
    </recommendedName>
</protein>
<evidence type="ECO:0000256" key="3">
    <source>
        <dbReference type="ARBA" id="ARBA00022528"/>
    </source>
</evidence>
<comment type="caution">
    <text evidence="6">The sequence shown here is derived from an EMBL/GenBank/DDBJ whole genome shotgun (WGS) entry which is preliminary data.</text>
</comment>
<sequence>MKRAIAINLAELGARVVVNYTTKSSDAELVPAEINGLPAITGNGPRAIVVQANVSEPSQVNRFSTRRRRPSSRRFIFWLTRLEYSIPSTLRSQTHQSKILIVLLVSIQKGRFFAAKKLPNRIKQGGGGRIILLTSSMTRELKGTGITANCVAPGPIATEMFYEGKSSEVVEKIAAENPFGRVGEVKDVVPLVGFLACDGGEWINGQIIPVNAVCRCAVSFALVIGRLWQDHPHGHLQSEK</sequence>
<dbReference type="PRINTS" id="PR00081">
    <property type="entry name" value="GDHRDH"/>
</dbReference>
<keyword evidence="3" id="KW-0150">Chloroplast</keyword>
<evidence type="ECO:0008006" key="8">
    <source>
        <dbReference type="Google" id="ProtNLM"/>
    </source>
</evidence>
<dbReference type="InterPro" id="IPR002347">
    <property type="entry name" value="SDR_fam"/>
</dbReference>
<proteinExistence type="inferred from homology"/>
<comment type="subcellular location">
    <subcellularLocation>
        <location evidence="1">Plastid</location>
        <location evidence="1">Chloroplast</location>
    </subcellularLocation>
</comment>
<name>A0ABQ7F288_BRACR</name>
<dbReference type="Pfam" id="PF13561">
    <property type="entry name" value="adh_short_C2"/>
    <property type="match status" value="1"/>
</dbReference>
<dbReference type="Gene3D" id="3.40.50.720">
    <property type="entry name" value="NAD(P)-binding Rossmann-like Domain"/>
    <property type="match status" value="2"/>
</dbReference>
<comment type="similarity">
    <text evidence="2">Belongs to the short-chain dehydrogenases/reductases (SDR) family.</text>
</comment>
<evidence type="ECO:0000256" key="1">
    <source>
        <dbReference type="ARBA" id="ARBA00004229"/>
    </source>
</evidence>
<keyword evidence="5" id="KW-0560">Oxidoreductase</keyword>
<dbReference type="Proteomes" id="UP000266723">
    <property type="component" value="Unassembled WGS sequence"/>
</dbReference>
<dbReference type="EMBL" id="QGKV02000297">
    <property type="protein sequence ID" value="KAF3610013.1"/>
    <property type="molecule type" value="Genomic_DNA"/>
</dbReference>
<keyword evidence="4" id="KW-0934">Plastid</keyword>
<evidence type="ECO:0000256" key="2">
    <source>
        <dbReference type="ARBA" id="ARBA00006484"/>
    </source>
</evidence>